<reference evidence="5" key="1">
    <citation type="submission" date="2016-10" db="EMBL/GenBank/DDBJ databases">
        <authorList>
            <person name="Varghese N."/>
            <person name="Submissions S."/>
        </authorList>
    </citation>
    <scope>NUCLEOTIDE SEQUENCE [LARGE SCALE GENOMIC DNA]</scope>
    <source>
        <strain evidence="5">DSM 40318</strain>
    </source>
</reference>
<keyword evidence="2" id="KW-0472">Membrane</keyword>
<organism evidence="4 5">
    <name type="scientific">Streptomyces melanosporofaciens</name>
    <dbReference type="NCBI Taxonomy" id="67327"/>
    <lineage>
        <taxon>Bacteria</taxon>
        <taxon>Bacillati</taxon>
        <taxon>Actinomycetota</taxon>
        <taxon>Actinomycetes</taxon>
        <taxon>Kitasatosporales</taxon>
        <taxon>Streptomycetaceae</taxon>
        <taxon>Streptomyces</taxon>
        <taxon>Streptomyces violaceusniger group</taxon>
    </lineage>
</organism>
<protein>
    <recommendedName>
        <fullName evidence="6">CopC domain-containing protein</fullName>
    </recommendedName>
</protein>
<evidence type="ECO:0000256" key="2">
    <source>
        <dbReference type="SAM" id="Phobius"/>
    </source>
</evidence>
<name>A0A1H5B8W5_STRMJ</name>
<dbReference type="AlphaFoldDB" id="A0A1H5B8W5"/>
<accession>A0A1H5B8W5</accession>
<feature type="signal peptide" evidence="3">
    <location>
        <begin position="1"/>
        <end position="35"/>
    </location>
</feature>
<feature type="region of interest" description="Disordered" evidence="1">
    <location>
        <begin position="58"/>
        <end position="107"/>
    </location>
</feature>
<feature type="compositionally biased region" description="Low complexity" evidence="1">
    <location>
        <begin position="63"/>
        <end position="82"/>
    </location>
</feature>
<keyword evidence="2" id="KW-0812">Transmembrane</keyword>
<dbReference type="EMBL" id="FNST01000002">
    <property type="protein sequence ID" value="SED50380.1"/>
    <property type="molecule type" value="Genomic_DNA"/>
</dbReference>
<sequence>MNAPHLPSRPRAPRFGALAIAASALVLATASPALAHTEVSASDSHTLAKNVTLTFESEPENPAPLLKLEPAAPSTSLSASPRPESRAPDSDGTSPSKAATSDDGSPWPAVGVIVGVCLVALAGGFVLVQQRRGAGTE</sequence>
<dbReference type="RefSeq" id="WP_093469257.1">
    <property type="nucleotide sequence ID" value="NZ_FNST01000002.1"/>
</dbReference>
<feature type="transmembrane region" description="Helical" evidence="2">
    <location>
        <begin position="107"/>
        <end position="128"/>
    </location>
</feature>
<evidence type="ECO:0000256" key="1">
    <source>
        <dbReference type="SAM" id="MobiDB-lite"/>
    </source>
</evidence>
<keyword evidence="3" id="KW-0732">Signal</keyword>
<keyword evidence="5" id="KW-1185">Reference proteome</keyword>
<evidence type="ECO:0000313" key="4">
    <source>
        <dbReference type="EMBL" id="SED50380.1"/>
    </source>
</evidence>
<dbReference type="Proteomes" id="UP000198609">
    <property type="component" value="Unassembled WGS sequence"/>
</dbReference>
<evidence type="ECO:0000256" key="3">
    <source>
        <dbReference type="SAM" id="SignalP"/>
    </source>
</evidence>
<feature type="chain" id="PRO_5011547617" description="CopC domain-containing protein" evidence="3">
    <location>
        <begin position="36"/>
        <end position="137"/>
    </location>
</feature>
<gene>
    <name evidence="4" type="ORF">SAMN04490356_8738</name>
</gene>
<evidence type="ECO:0000313" key="5">
    <source>
        <dbReference type="Proteomes" id="UP000198609"/>
    </source>
</evidence>
<feature type="compositionally biased region" description="Polar residues" evidence="1">
    <location>
        <begin position="91"/>
        <end position="103"/>
    </location>
</feature>
<evidence type="ECO:0008006" key="6">
    <source>
        <dbReference type="Google" id="ProtNLM"/>
    </source>
</evidence>
<keyword evidence="2" id="KW-1133">Transmembrane helix</keyword>
<proteinExistence type="predicted"/>